<accession>A0A1G8PX93</accession>
<evidence type="ECO:0000259" key="1">
    <source>
        <dbReference type="PROSITE" id="PS51750"/>
    </source>
</evidence>
<dbReference type="RefSeq" id="WP_084308734.1">
    <property type="nucleotide sequence ID" value="NZ_FNDG01000031.1"/>
</dbReference>
<name>A0A1G8PX93_9GAMM</name>
<dbReference type="EMBL" id="FNDG01000031">
    <property type="protein sequence ID" value="SDI96845.1"/>
    <property type="molecule type" value="Genomic_DNA"/>
</dbReference>
<feature type="domain" description="Bro-N" evidence="1">
    <location>
        <begin position="1"/>
        <end position="94"/>
    </location>
</feature>
<proteinExistence type="predicted"/>
<reference evidence="2 3" key="1">
    <citation type="submission" date="2016-10" db="EMBL/GenBank/DDBJ databases">
        <authorList>
            <person name="de Groot N.N."/>
        </authorList>
    </citation>
    <scope>NUCLEOTIDE SEQUENCE [LARGE SCALE GENOMIC DNA]</scope>
    <source>
        <strain evidence="2 3">LMG 18387</strain>
    </source>
</reference>
<sequence>MRSHLLIFEGHEIAIRYTTDDRPWLDAPTLCNLLGYADWRRALLEHCHPADILFGDDEIPQAFISLDALQRLSTQAASPQALRVHQWLGRLQRP</sequence>
<dbReference type="Pfam" id="PF02498">
    <property type="entry name" value="Bro-N"/>
    <property type="match status" value="1"/>
</dbReference>
<protein>
    <submittedName>
        <fullName evidence="2">BRO family, N-terminal domain</fullName>
    </submittedName>
</protein>
<evidence type="ECO:0000313" key="2">
    <source>
        <dbReference type="EMBL" id="SDI96845.1"/>
    </source>
</evidence>
<gene>
    <name evidence="2" type="ORF">SAMN05216588_13135</name>
</gene>
<dbReference type="PROSITE" id="PS51750">
    <property type="entry name" value="BRO_N"/>
    <property type="match status" value="1"/>
</dbReference>
<evidence type="ECO:0000313" key="3">
    <source>
        <dbReference type="Proteomes" id="UP000198606"/>
    </source>
</evidence>
<dbReference type="InterPro" id="IPR003497">
    <property type="entry name" value="BRO_N_domain"/>
</dbReference>
<organism evidence="2 3">
    <name type="scientific">Phytopseudomonas flavescens</name>
    <dbReference type="NCBI Taxonomy" id="29435"/>
    <lineage>
        <taxon>Bacteria</taxon>
        <taxon>Pseudomonadati</taxon>
        <taxon>Pseudomonadota</taxon>
        <taxon>Gammaproteobacteria</taxon>
        <taxon>Pseudomonadales</taxon>
        <taxon>Pseudomonadaceae</taxon>
        <taxon>Phytopseudomonas</taxon>
    </lineage>
</organism>
<dbReference type="Proteomes" id="UP000198606">
    <property type="component" value="Unassembled WGS sequence"/>
</dbReference>
<dbReference type="AlphaFoldDB" id="A0A1G8PX93"/>